<dbReference type="GeneID" id="54414520"/>
<dbReference type="EMBL" id="ML975171">
    <property type="protein sequence ID" value="KAF1809590.1"/>
    <property type="molecule type" value="Genomic_DNA"/>
</dbReference>
<sequence>MDQNMAPVLVHSNAQIEKFINKINKKVTQLKINDLTRGDQDLLRNRLKIVWAEPNDHDGSATKWRKARAHRAYKEIQDESDHLLLVVVLVIAPTEIAKTSFDVVLDYLLRLETYNPYRLQLSAGTKRFFESMAAEQGFASNRRYLSLIQSLFPQSLWSYFSTKRYKADLNRRRTET</sequence>
<reference evidence="3" key="3">
    <citation type="submission" date="2025-04" db="UniProtKB">
        <authorList>
            <consortium name="RefSeq"/>
        </authorList>
    </citation>
    <scope>IDENTIFICATION</scope>
    <source>
        <strain evidence="3">CBS 781.70</strain>
    </source>
</reference>
<evidence type="ECO:0000313" key="3">
    <source>
        <dbReference type="RefSeq" id="XP_033531221.1"/>
    </source>
</evidence>
<gene>
    <name evidence="1 3" type="ORF">P152DRAFT_153642</name>
</gene>
<reference evidence="3" key="2">
    <citation type="submission" date="2020-04" db="EMBL/GenBank/DDBJ databases">
        <authorList>
            <consortium name="NCBI Genome Project"/>
        </authorList>
    </citation>
    <scope>NUCLEOTIDE SEQUENCE</scope>
    <source>
        <strain evidence="3">CBS 781.70</strain>
    </source>
</reference>
<proteinExistence type="predicted"/>
<organism evidence="1">
    <name type="scientific">Eremomyces bilateralis CBS 781.70</name>
    <dbReference type="NCBI Taxonomy" id="1392243"/>
    <lineage>
        <taxon>Eukaryota</taxon>
        <taxon>Fungi</taxon>
        <taxon>Dikarya</taxon>
        <taxon>Ascomycota</taxon>
        <taxon>Pezizomycotina</taxon>
        <taxon>Dothideomycetes</taxon>
        <taxon>Dothideomycetes incertae sedis</taxon>
        <taxon>Eremomycetales</taxon>
        <taxon>Eremomycetaceae</taxon>
        <taxon>Eremomyces</taxon>
    </lineage>
</organism>
<evidence type="ECO:0000313" key="2">
    <source>
        <dbReference type="Proteomes" id="UP000504638"/>
    </source>
</evidence>
<dbReference type="OrthoDB" id="3705674at2759"/>
<dbReference type="Proteomes" id="UP000504638">
    <property type="component" value="Unplaced"/>
</dbReference>
<accession>A0A6G1FV18</accession>
<keyword evidence="2" id="KW-1185">Reference proteome</keyword>
<reference evidence="1 3" key="1">
    <citation type="submission" date="2020-01" db="EMBL/GenBank/DDBJ databases">
        <authorList>
            <consortium name="DOE Joint Genome Institute"/>
            <person name="Haridas S."/>
            <person name="Albert R."/>
            <person name="Binder M."/>
            <person name="Bloem J."/>
            <person name="Labutti K."/>
            <person name="Salamov A."/>
            <person name="Andreopoulos B."/>
            <person name="Baker S.E."/>
            <person name="Barry K."/>
            <person name="Bills G."/>
            <person name="Bluhm B.H."/>
            <person name="Cannon C."/>
            <person name="Castanera R."/>
            <person name="Culley D.E."/>
            <person name="Daum C."/>
            <person name="Ezra D."/>
            <person name="Gonzalez J.B."/>
            <person name="Henrissat B."/>
            <person name="Kuo A."/>
            <person name="Liang C."/>
            <person name="Lipzen A."/>
            <person name="Lutzoni F."/>
            <person name="Magnuson J."/>
            <person name="Mondo S."/>
            <person name="Nolan M."/>
            <person name="Ohm R."/>
            <person name="Pangilinan J."/>
            <person name="Park H.-J."/>
            <person name="Ramirez L."/>
            <person name="Alfaro M."/>
            <person name="Sun H."/>
            <person name="Tritt A."/>
            <person name="Yoshinaga Y."/>
            <person name="Zwiers L.-H."/>
            <person name="Turgeon B.G."/>
            <person name="Goodwin S.B."/>
            <person name="Spatafora J.W."/>
            <person name="Crous P.W."/>
            <person name="Grigoriev I.V."/>
        </authorList>
    </citation>
    <scope>NUCLEOTIDE SEQUENCE</scope>
    <source>
        <strain evidence="1 3">CBS 781.70</strain>
    </source>
</reference>
<evidence type="ECO:0000313" key="1">
    <source>
        <dbReference type="EMBL" id="KAF1809590.1"/>
    </source>
</evidence>
<protein>
    <submittedName>
        <fullName evidence="1 3">Uncharacterized protein</fullName>
    </submittedName>
</protein>
<dbReference type="AlphaFoldDB" id="A0A6G1FV18"/>
<name>A0A6G1FV18_9PEZI</name>
<dbReference type="RefSeq" id="XP_033531221.1">
    <property type="nucleotide sequence ID" value="XM_033673950.1"/>
</dbReference>